<accession>A0A350H9C3</accession>
<keyword evidence="1" id="KW-0812">Transmembrane</keyword>
<feature type="domain" description="M23ase beta-sheet core" evidence="2">
    <location>
        <begin position="150"/>
        <end position="243"/>
    </location>
</feature>
<proteinExistence type="predicted"/>
<name>A0A350H9C3_UNCW3</name>
<dbReference type="InterPro" id="IPR016047">
    <property type="entry name" value="M23ase_b-sheet_dom"/>
</dbReference>
<dbReference type="PANTHER" id="PTHR21666:SF270">
    <property type="entry name" value="MUREIN HYDROLASE ACTIVATOR ENVC"/>
    <property type="match status" value="1"/>
</dbReference>
<dbReference type="SUPFAM" id="SSF51261">
    <property type="entry name" value="Duplicated hybrid motif"/>
    <property type="match status" value="1"/>
</dbReference>
<evidence type="ECO:0000259" key="2">
    <source>
        <dbReference type="Pfam" id="PF01551"/>
    </source>
</evidence>
<organism evidence="3 4">
    <name type="scientific">candidate division WOR-3 bacterium</name>
    <dbReference type="NCBI Taxonomy" id="2052148"/>
    <lineage>
        <taxon>Bacteria</taxon>
        <taxon>Bacteria division WOR-3</taxon>
    </lineage>
</organism>
<feature type="transmembrane region" description="Helical" evidence="1">
    <location>
        <begin position="25"/>
        <end position="52"/>
    </location>
</feature>
<dbReference type="InterPro" id="IPR050570">
    <property type="entry name" value="Cell_wall_metabolism_enzyme"/>
</dbReference>
<evidence type="ECO:0000313" key="3">
    <source>
        <dbReference type="EMBL" id="HAV92139.1"/>
    </source>
</evidence>
<dbReference type="Gene3D" id="2.70.70.10">
    <property type="entry name" value="Glucose Permease (Domain IIA)"/>
    <property type="match status" value="1"/>
</dbReference>
<gene>
    <name evidence="3" type="ORF">DCW38_03045</name>
</gene>
<dbReference type="Pfam" id="PF01551">
    <property type="entry name" value="Peptidase_M23"/>
    <property type="match status" value="1"/>
</dbReference>
<comment type="caution">
    <text evidence="3">The sequence shown here is derived from an EMBL/GenBank/DDBJ whole genome shotgun (WGS) entry which is preliminary data.</text>
</comment>
<protein>
    <recommendedName>
        <fullName evidence="2">M23ase beta-sheet core domain-containing protein</fullName>
    </recommendedName>
</protein>
<evidence type="ECO:0000256" key="1">
    <source>
        <dbReference type="SAM" id="Phobius"/>
    </source>
</evidence>
<sequence length="252" mass="28325">MKRSHTIIYISPDGKTKREFPMSQILFNVVVGALALLFITVIISLIFVGTVYSDAIQKRIYADKVRKMEAEMAKVEKLKQDILYLYDKSEKVKELLGIDIQNAILRSHYDDTRKISIDTMVTKESIVTSQASMPDINPTDGEISRKFSKEHPAIDIATTAGSPVISTIDGIVKSVGWDENFGNYIKIQNNAFEIFFGHLDKVYVKNLQNIKKGEIVGLVGNSGKSTAPHLHYEIFADTLLVDPEKFLPENNK</sequence>
<dbReference type="PANTHER" id="PTHR21666">
    <property type="entry name" value="PEPTIDASE-RELATED"/>
    <property type="match status" value="1"/>
</dbReference>
<dbReference type="GO" id="GO:0004222">
    <property type="term" value="F:metalloendopeptidase activity"/>
    <property type="evidence" value="ECO:0007669"/>
    <property type="project" value="TreeGrafter"/>
</dbReference>
<dbReference type="InterPro" id="IPR011055">
    <property type="entry name" value="Dup_hybrid_motif"/>
</dbReference>
<dbReference type="AlphaFoldDB" id="A0A350H9C3"/>
<keyword evidence="1" id="KW-1133">Transmembrane helix</keyword>
<dbReference type="EMBL" id="DMZY01000090">
    <property type="protein sequence ID" value="HAV92139.1"/>
    <property type="molecule type" value="Genomic_DNA"/>
</dbReference>
<keyword evidence="1" id="KW-0472">Membrane</keyword>
<dbReference type="CDD" id="cd12797">
    <property type="entry name" value="M23_peptidase"/>
    <property type="match status" value="1"/>
</dbReference>
<evidence type="ECO:0000313" key="4">
    <source>
        <dbReference type="Proteomes" id="UP000264062"/>
    </source>
</evidence>
<dbReference type="Proteomes" id="UP000264062">
    <property type="component" value="Unassembled WGS sequence"/>
</dbReference>
<reference evidence="3 4" key="1">
    <citation type="journal article" date="2018" name="Nat. Biotechnol.">
        <title>A standardized bacterial taxonomy based on genome phylogeny substantially revises the tree of life.</title>
        <authorList>
            <person name="Parks D.H."/>
            <person name="Chuvochina M."/>
            <person name="Waite D.W."/>
            <person name="Rinke C."/>
            <person name="Skarshewski A."/>
            <person name="Chaumeil P.A."/>
            <person name="Hugenholtz P."/>
        </authorList>
    </citation>
    <scope>NUCLEOTIDE SEQUENCE [LARGE SCALE GENOMIC DNA]</scope>
    <source>
        <strain evidence="3">UBA9956</strain>
    </source>
</reference>